<dbReference type="EMBL" id="BLJY01000003">
    <property type="protein sequence ID" value="GFF14215.1"/>
    <property type="molecule type" value="Genomic_DNA"/>
</dbReference>
<organism evidence="2 3">
    <name type="scientific">Aspergillus terreus</name>
    <dbReference type="NCBI Taxonomy" id="33178"/>
    <lineage>
        <taxon>Eukaryota</taxon>
        <taxon>Fungi</taxon>
        <taxon>Dikarya</taxon>
        <taxon>Ascomycota</taxon>
        <taxon>Pezizomycotina</taxon>
        <taxon>Eurotiomycetes</taxon>
        <taxon>Eurotiomycetidae</taxon>
        <taxon>Eurotiales</taxon>
        <taxon>Aspergillaceae</taxon>
        <taxon>Aspergillus</taxon>
        <taxon>Aspergillus subgen. Circumdati</taxon>
    </lineage>
</organism>
<sequence>MTPSYTVPSTSIAGGSKGNLVVSLLDYTVSPSAQKVVRLDVLTGRTVRDYVSLLVEHGRDKYEFNDQGQGCRYWVDQQIDLFYQHGFLVSRAQIEEARAAILTQWPDRMQYPLVQGGYYQ</sequence>
<name>A0A5M3YRL2_ASPTE</name>
<keyword evidence="3" id="KW-1185">Reference proteome</keyword>
<dbReference type="InterPro" id="IPR056672">
    <property type="entry name" value="DUF7770"/>
</dbReference>
<dbReference type="AlphaFoldDB" id="A0A5M3YRL2"/>
<dbReference type="Proteomes" id="UP000452235">
    <property type="component" value="Unassembled WGS sequence"/>
</dbReference>
<evidence type="ECO:0000259" key="1">
    <source>
        <dbReference type="Pfam" id="PF24968"/>
    </source>
</evidence>
<proteinExistence type="predicted"/>
<feature type="domain" description="DUF7770" evidence="1">
    <location>
        <begin position="13"/>
        <end position="119"/>
    </location>
</feature>
<dbReference type="Pfam" id="PF24968">
    <property type="entry name" value="DUF7770"/>
    <property type="match status" value="1"/>
</dbReference>
<reference evidence="2 3" key="1">
    <citation type="submission" date="2020-01" db="EMBL/GenBank/DDBJ databases">
        <title>Aspergillus terreus IFO 6365 whole genome shotgun sequence.</title>
        <authorList>
            <person name="Kanamasa S."/>
            <person name="Takahashi H."/>
        </authorList>
    </citation>
    <scope>NUCLEOTIDE SEQUENCE [LARGE SCALE GENOMIC DNA]</scope>
    <source>
        <strain evidence="2 3">IFO 6365</strain>
    </source>
</reference>
<protein>
    <submittedName>
        <fullName evidence="2">Uncharacterized protein DSM5745_07583</fullName>
    </submittedName>
</protein>
<evidence type="ECO:0000313" key="2">
    <source>
        <dbReference type="EMBL" id="GFF14215.1"/>
    </source>
</evidence>
<evidence type="ECO:0000313" key="3">
    <source>
        <dbReference type="Proteomes" id="UP000452235"/>
    </source>
</evidence>
<dbReference type="OrthoDB" id="3527137at2759"/>
<gene>
    <name evidence="2" type="ORF">ATEIFO6365_0003026800</name>
</gene>
<accession>A0A5M3YRL2</accession>
<comment type="caution">
    <text evidence="2">The sequence shown here is derived from an EMBL/GenBank/DDBJ whole genome shotgun (WGS) entry which is preliminary data.</text>
</comment>